<dbReference type="Proteomes" id="UP000178894">
    <property type="component" value="Unassembled WGS sequence"/>
</dbReference>
<gene>
    <name evidence="4" type="ORF">A3G54_02765</name>
</gene>
<dbReference type="InterPro" id="IPR039564">
    <property type="entry name" value="Peptidase_C39-like"/>
</dbReference>
<evidence type="ECO:0000259" key="3">
    <source>
        <dbReference type="Pfam" id="PF13529"/>
    </source>
</evidence>
<keyword evidence="2" id="KW-1133">Transmembrane helix</keyword>
<dbReference type="PROSITE" id="PS50005">
    <property type="entry name" value="TPR"/>
    <property type="match status" value="1"/>
</dbReference>
<dbReference type="Gene3D" id="3.90.70.10">
    <property type="entry name" value="Cysteine proteinases"/>
    <property type="match status" value="1"/>
</dbReference>
<protein>
    <recommendedName>
        <fullName evidence="3">Peptidase C39-like domain-containing protein</fullName>
    </recommendedName>
</protein>
<dbReference type="AlphaFoldDB" id="A0A1F5XYV4"/>
<keyword evidence="2" id="KW-0472">Membrane</keyword>
<name>A0A1F5XYV4_9BACT</name>
<dbReference type="Pfam" id="PF13529">
    <property type="entry name" value="Peptidase_C39_2"/>
    <property type="match status" value="1"/>
</dbReference>
<comment type="caution">
    <text evidence="4">The sequence shown here is derived from an EMBL/GenBank/DDBJ whole genome shotgun (WGS) entry which is preliminary data.</text>
</comment>
<feature type="transmembrane region" description="Helical" evidence="2">
    <location>
        <begin position="9"/>
        <end position="27"/>
    </location>
</feature>
<dbReference type="InterPro" id="IPR011990">
    <property type="entry name" value="TPR-like_helical_dom_sf"/>
</dbReference>
<keyword evidence="1" id="KW-0802">TPR repeat</keyword>
<proteinExistence type="predicted"/>
<organism evidence="4 5">
    <name type="scientific">Candidatus Giovannonibacteria bacterium RIFCSPLOWO2_12_FULL_44_15</name>
    <dbReference type="NCBI Taxonomy" id="1798364"/>
    <lineage>
        <taxon>Bacteria</taxon>
        <taxon>Candidatus Giovannoniibacteriota</taxon>
    </lineage>
</organism>
<dbReference type="Gene3D" id="1.25.40.10">
    <property type="entry name" value="Tetratricopeptide repeat domain"/>
    <property type="match status" value="1"/>
</dbReference>
<dbReference type="STRING" id="1798364.A3G54_02765"/>
<dbReference type="EMBL" id="MFIQ01000030">
    <property type="protein sequence ID" value="OGF93052.1"/>
    <property type="molecule type" value="Genomic_DNA"/>
</dbReference>
<evidence type="ECO:0000313" key="5">
    <source>
        <dbReference type="Proteomes" id="UP000178894"/>
    </source>
</evidence>
<keyword evidence="2" id="KW-0812">Transmembrane</keyword>
<dbReference type="SUPFAM" id="SSF48452">
    <property type="entry name" value="TPR-like"/>
    <property type="match status" value="1"/>
</dbReference>
<reference evidence="4 5" key="1">
    <citation type="journal article" date="2016" name="Nat. Commun.">
        <title>Thousands of microbial genomes shed light on interconnected biogeochemical processes in an aquifer system.</title>
        <authorList>
            <person name="Anantharaman K."/>
            <person name="Brown C.T."/>
            <person name="Hug L.A."/>
            <person name="Sharon I."/>
            <person name="Castelle C.J."/>
            <person name="Probst A.J."/>
            <person name="Thomas B.C."/>
            <person name="Singh A."/>
            <person name="Wilkins M.J."/>
            <person name="Karaoz U."/>
            <person name="Brodie E.L."/>
            <person name="Williams K.H."/>
            <person name="Hubbard S.S."/>
            <person name="Banfield J.F."/>
        </authorList>
    </citation>
    <scope>NUCLEOTIDE SEQUENCE [LARGE SCALE GENOMIC DNA]</scope>
</reference>
<feature type="repeat" description="TPR" evidence="1">
    <location>
        <begin position="362"/>
        <end position="395"/>
    </location>
</feature>
<feature type="domain" description="Peptidase C39-like" evidence="3">
    <location>
        <begin position="59"/>
        <end position="174"/>
    </location>
</feature>
<evidence type="ECO:0000256" key="2">
    <source>
        <dbReference type="SAM" id="Phobius"/>
    </source>
</evidence>
<accession>A0A1F5XYV4</accession>
<evidence type="ECO:0000313" key="4">
    <source>
        <dbReference type="EMBL" id="OGF93052.1"/>
    </source>
</evidence>
<evidence type="ECO:0000256" key="1">
    <source>
        <dbReference type="PROSITE-ProRule" id="PRU00339"/>
    </source>
</evidence>
<dbReference type="InterPro" id="IPR019734">
    <property type="entry name" value="TPR_rpt"/>
</dbReference>
<sequence>MDQKFSIRIVLWLLLAILIGAIGFYFYTSYESPVNHLIEGVPYYGVYNLYPDYASAAISVATVLRFYSDERVSFSDLKDMFPDARHKEEDDLSNSQKALEFFETQGYNAFSIKLLDDEYKDNKVKEIKKYIKKDVPVIVIQQKRLDTKESDIEKSGWRVVIGVFDDKKEIIVHDASLGNNYVFSFDDFEKLFFPGASRMIAVWPDELLAKSLLKSEKPEPYPTRSAIMDNGYAIIGEAGRARAASATADAFCRELSDTPTSEQVNKYIEFTKESIRYRDEVLNNPAFELMPPLFQFRNKLWRAKSLMHIGEVSKARDIFINELLPVNKDLDRAVEGFEFISDSSTADSESRRSEQIINGQMPYLYEMIMRTYQYEGRYDEAIAAYQPYLKMDPTNEYVLRTLSDLRDHKIPRTIKCMGGKSVIK</sequence>